<keyword evidence="2" id="KW-1185">Reference proteome</keyword>
<gene>
    <name evidence="1" type="ORF">WJX74_010203</name>
</gene>
<dbReference type="EMBL" id="JALJOS010000004">
    <property type="protein sequence ID" value="KAK9840464.1"/>
    <property type="molecule type" value="Genomic_DNA"/>
</dbReference>
<evidence type="ECO:0000313" key="1">
    <source>
        <dbReference type="EMBL" id="KAK9840464.1"/>
    </source>
</evidence>
<proteinExistence type="predicted"/>
<sequence>MHLDIECQPTKLKPWKSVEISASVTSRIPEHFLCTSWLEDLVPTRSPCSTSGSSLKDYILELQYIPYMPCVVNDP</sequence>
<name>A0AAW1S2M6_9CHLO</name>
<organism evidence="1 2">
    <name type="scientific">Apatococcus lobatus</name>
    <dbReference type="NCBI Taxonomy" id="904363"/>
    <lineage>
        <taxon>Eukaryota</taxon>
        <taxon>Viridiplantae</taxon>
        <taxon>Chlorophyta</taxon>
        <taxon>core chlorophytes</taxon>
        <taxon>Trebouxiophyceae</taxon>
        <taxon>Chlorellales</taxon>
        <taxon>Chlorellaceae</taxon>
        <taxon>Apatococcus</taxon>
    </lineage>
</organism>
<accession>A0AAW1S2M6</accession>
<evidence type="ECO:0000313" key="2">
    <source>
        <dbReference type="Proteomes" id="UP001438707"/>
    </source>
</evidence>
<protein>
    <submittedName>
        <fullName evidence="1">Uncharacterized protein</fullName>
    </submittedName>
</protein>
<reference evidence="1 2" key="1">
    <citation type="journal article" date="2024" name="Nat. Commun.">
        <title>Phylogenomics reveals the evolutionary origins of lichenization in chlorophyte algae.</title>
        <authorList>
            <person name="Puginier C."/>
            <person name="Libourel C."/>
            <person name="Otte J."/>
            <person name="Skaloud P."/>
            <person name="Haon M."/>
            <person name="Grisel S."/>
            <person name="Petersen M."/>
            <person name="Berrin J.G."/>
            <person name="Delaux P.M."/>
            <person name="Dal Grande F."/>
            <person name="Keller J."/>
        </authorList>
    </citation>
    <scope>NUCLEOTIDE SEQUENCE [LARGE SCALE GENOMIC DNA]</scope>
    <source>
        <strain evidence="1 2">SAG 2145</strain>
    </source>
</reference>
<comment type="caution">
    <text evidence="1">The sequence shown here is derived from an EMBL/GenBank/DDBJ whole genome shotgun (WGS) entry which is preliminary data.</text>
</comment>
<dbReference type="AlphaFoldDB" id="A0AAW1S2M6"/>
<dbReference type="Proteomes" id="UP001438707">
    <property type="component" value="Unassembled WGS sequence"/>
</dbReference>